<dbReference type="RefSeq" id="WP_184658830.1">
    <property type="nucleotide sequence ID" value="NZ_CP031518.1"/>
</dbReference>
<sequence>MNGEISQPRFTCALGAQNTVLAIPRAIPVVHSGPGCSGVVHEFATSGYQGECYAGGNQVPSTNTDESNVVFGGEKKLRSEVEGALKVMKGDLFVLLSGCTAGIIGDNTASVAKSFAEQGLPVVGAETSGFKGTSYVGHEIVEKAIIDQFVGDVRPAVEKGLVNVFADVPAQNPFWRGDLAALKELIEKLGLKVNILFGTSSAGVSEWKNIPNAEFNLLVSPWVGLDVVEHLKKKYGTPYLHYPVLPVGGNESSRFLREVGKFAGLKKEFVESVIEREEKIFYDYFVGTADFFATLLINLPYELYVTGDSLSSIGITKFLEEEVGYVPKGVFVTDNPNQKNEGFVRRVFEAEFPEHKDTLVFEPDSEKIKFAIEPELKKSGRAVVFGSDWERAYTKKTGNIFLYSSAPINQQLILSKTYVGYQGGLRLMEDIYNTMFEGKTITGQTFQEKLGS</sequence>
<comment type="caution">
    <text evidence="2">The sequence shown here is derived from an EMBL/GenBank/DDBJ whole genome shotgun (WGS) entry which is preliminary data.</text>
</comment>
<dbReference type="EMBL" id="JACHFQ010000004">
    <property type="protein sequence ID" value="MBB5225985.1"/>
    <property type="molecule type" value="Genomic_DNA"/>
</dbReference>
<keyword evidence="3" id="KW-1185">Reference proteome</keyword>
<proteinExistence type="predicted"/>
<protein>
    <submittedName>
        <fullName evidence="2">Nitrogenase molybdenum-iron protein beta chain</fullName>
        <ecNumber evidence="2">1.18.6.1</ecNumber>
    </submittedName>
</protein>
<dbReference type="Proteomes" id="UP000518887">
    <property type="component" value="Unassembled WGS sequence"/>
</dbReference>
<dbReference type="EC" id="1.18.6.1" evidence="2"/>
<dbReference type="AlphaFoldDB" id="A0A7W8G906"/>
<keyword evidence="2" id="KW-0560">Oxidoreductase</keyword>
<dbReference type="Pfam" id="PF00148">
    <property type="entry name" value="Oxidored_nitro"/>
    <property type="match status" value="1"/>
</dbReference>
<dbReference type="GO" id="GO:0016163">
    <property type="term" value="F:nitrogenase activity"/>
    <property type="evidence" value="ECO:0007669"/>
    <property type="project" value="UniProtKB-EC"/>
</dbReference>
<evidence type="ECO:0000313" key="2">
    <source>
        <dbReference type="EMBL" id="MBB5225985.1"/>
    </source>
</evidence>
<dbReference type="PANTHER" id="PTHR42956:SF1">
    <property type="entry name" value="NITROGENASE IRON-MOLYBDENUM COFACTOR BIOSYNTHESIS PROTEIN NIFE"/>
    <property type="match status" value="1"/>
</dbReference>
<accession>A0A7W8G906</accession>
<dbReference type="InterPro" id="IPR049939">
    <property type="entry name" value="NifE-like"/>
</dbReference>
<dbReference type="InterPro" id="IPR000510">
    <property type="entry name" value="Nase/OxRdtase_comp1"/>
</dbReference>
<evidence type="ECO:0000259" key="1">
    <source>
        <dbReference type="Pfam" id="PF00148"/>
    </source>
</evidence>
<dbReference type="SUPFAM" id="SSF53807">
    <property type="entry name" value="Helical backbone' metal receptor"/>
    <property type="match status" value="1"/>
</dbReference>
<reference evidence="2 3" key="1">
    <citation type="submission" date="2020-08" db="EMBL/GenBank/DDBJ databases">
        <title>Genomic Encyclopedia of Type Strains, Phase IV (KMG-IV): sequencing the most valuable type-strain genomes for metagenomic binning, comparative biology and taxonomic classification.</title>
        <authorList>
            <person name="Goeker M."/>
        </authorList>
    </citation>
    <scope>NUCLEOTIDE SEQUENCE [LARGE SCALE GENOMIC DNA]</scope>
    <source>
        <strain evidence="2 3">DSM 103462</strain>
    </source>
</reference>
<organism evidence="2 3">
    <name type="scientific">Treponema ruminis</name>
    <dbReference type="NCBI Taxonomy" id="744515"/>
    <lineage>
        <taxon>Bacteria</taxon>
        <taxon>Pseudomonadati</taxon>
        <taxon>Spirochaetota</taxon>
        <taxon>Spirochaetia</taxon>
        <taxon>Spirochaetales</taxon>
        <taxon>Treponemataceae</taxon>
        <taxon>Treponema</taxon>
    </lineage>
</organism>
<name>A0A7W8G906_9SPIR</name>
<gene>
    <name evidence="2" type="ORF">HNP76_001353</name>
</gene>
<feature type="domain" description="Nitrogenase/oxidoreductase component 1" evidence="1">
    <location>
        <begin position="13"/>
        <end position="435"/>
    </location>
</feature>
<dbReference type="PANTHER" id="PTHR42956">
    <property type="entry name" value="NITROGENASE IRON-MOLYBDENUM COFACTOR BIOSYNTHESIS PROTEIN NIFE"/>
    <property type="match status" value="1"/>
</dbReference>
<dbReference type="Gene3D" id="3.40.50.1980">
    <property type="entry name" value="Nitrogenase molybdenum iron protein domain"/>
    <property type="match status" value="3"/>
</dbReference>
<evidence type="ECO:0000313" key="3">
    <source>
        <dbReference type="Proteomes" id="UP000518887"/>
    </source>
</evidence>